<dbReference type="EC" id="1.13.12.21" evidence="2"/>
<dbReference type="Gene3D" id="3.30.70.100">
    <property type="match status" value="2"/>
</dbReference>
<keyword evidence="2" id="KW-0503">Monooxygenase</keyword>
<gene>
    <name evidence="2" type="primary">tcmH_1</name>
    <name evidence="2" type="ORF">C1752_02206</name>
</gene>
<dbReference type="GO" id="GO:0004497">
    <property type="term" value="F:monooxygenase activity"/>
    <property type="evidence" value="ECO:0007669"/>
    <property type="project" value="UniProtKB-KW"/>
</dbReference>
<dbReference type="AlphaFoldDB" id="A0A2W1JIF0"/>
<sequence length="233" mass="25841">MISDRPQIITIQPSSSLEDLGMPTVAINNEVTTVIIVFTVEPSQQQELVDAIATFLPTVKQQPGFISANIHKSTDGVKVANYAQWRSQADYEAFINNAEAQAKGEAVRAFGPPDMHVYEVVASETKIGIPEIKAGGYLAHFAEFRMQPENQPRMVELAKEHVVPAMGQPGLLSANFHRSLDGTRVINYGQWENAEAIEELQKQPGFGKEKPYWDGLAENEFHLYEVVLTETAD</sequence>
<keyword evidence="3" id="KW-1185">Reference proteome</keyword>
<reference evidence="2 3" key="1">
    <citation type="journal article" date="2018" name="Sci. Rep.">
        <title>A novel species of the marine cyanobacterium Acaryochloris with a unique pigment content and lifestyle.</title>
        <authorList>
            <person name="Partensky F."/>
            <person name="Six C."/>
            <person name="Ratin M."/>
            <person name="Garczarek L."/>
            <person name="Vaulot D."/>
            <person name="Probert I."/>
            <person name="Calteau A."/>
            <person name="Gourvil P."/>
            <person name="Marie D."/>
            <person name="Grebert T."/>
            <person name="Bouchier C."/>
            <person name="Le Panse S."/>
            <person name="Gachenot M."/>
            <person name="Rodriguez F."/>
            <person name="Garrido J.L."/>
        </authorList>
    </citation>
    <scope>NUCLEOTIDE SEQUENCE [LARGE SCALE GENOMIC DNA]</scope>
    <source>
        <strain evidence="2 3">RCC1774</strain>
    </source>
</reference>
<dbReference type="SUPFAM" id="SSF54909">
    <property type="entry name" value="Dimeric alpha+beta barrel"/>
    <property type="match status" value="2"/>
</dbReference>
<evidence type="ECO:0000313" key="3">
    <source>
        <dbReference type="Proteomes" id="UP000248857"/>
    </source>
</evidence>
<dbReference type="Pfam" id="PF03992">
    <property type="entry name" value="ABM"/>
    <property type="match status" value="2"/>
</dbReference>
<dbReference type="InterPro" id="IPR007138">
    <property type="entry name" value="ABM_dom"/>
</dbReference>
<dbReference type="EMBL" id="PQWO01000006">
    <property type="protein sequence ID" value="PZD73283.1"/>
    <property type="molecule type" value="Genomic_DNA"/>
</dbReference>
<accession>A0A2W1JIF0</accession>
<name>A0A2W1JIF0_9CYAN</name>
<proteinExistence type="predicted"/>
<organism evidence="2 3">
    <name type="scientific">Acaryochloris thomasi RCC1774</name>
    <dbReference type="NCBI Taxonomy" id="1764569"/>
    <lineage>
        <taxon>Bacteria</taxon>
        <taxon>Bacillati</taxon>
        <taxon>Cyanobacteriota</taxon>
        <taxon>Cyanophyceae</taxon>
        <taxon>Acaryochloridales</taxon>
        <taxon>Acaryochloridaceae</taxon>
        <taxon>Acaryochloris</taxon>
        <taxon>Acaryochloris thomasi</taxon>
    </lineage>
</organism>
<evidence type="ECO:0000259" key="1">
    <source>
        <dbReference type="PROSITE" id="PS51725"/>
    </source>
</evidence>
<feature type="domain" description="ABM" evidence="1">
    <location>
        <begin position="32"/>
        <end position="120"/>
    </location>
</feature>
<protein>
    <submittedName>
        <fullName evidence="2">Tetracenomycin-F1 monooxygenase</fullName>
        <ecNumber evidence="2">1.13.12.21</ecNumber>
    </submittedName>
</protein>
<comment type="caution">
    <text evidence="2">The sequence shown here is derived from an EMBL/GenBank/DDBJ whole genome shotgun (WGS) entry which is preliminary data.</text>
</comment>
<dbReference type="PROSITE" id="PS51725">
    <property type="entry name" value="ABM"/>
    <property type="match status" value="1"/>
</dbReference>
<dbReference type="Proteomes" id="UP000248857">
    <property type="component" value="Unassembled WGS sequence"/>
</dbReference>
<evidence type="ECO:0000313" key="2">
    <source>
        <dbReference type="EMBL" id="PZD73283.1"/>
    </source>
</evidence>
<dbReference type="InterPro" id="IPR011008">
    <property type="entry name" value="Dimeric_a/b-barrel"/>
</dbReference>
<keyword evidence="2" id="KW-0560">Oxidoreductase</keyword>